<comment type="caution">
    <text evidence="1">The sequence shown here is derived from an EMBL/GenBank/DDBJ whole genome shotgun (WGS) entry which is preliminary data.</text>
</comment>
<accession>A0ABQ1ZN14</accession>
<dbReference type="EMBL" id="BMDD01000001">
    <property type="protein sequence ID" value="GGH69571.1"/>
    <property type="molecule type" value="Genomic_DNA"/>
</dbReference>
<name>A0ABQ1ZN14_9BACL</name>
<reference evidence="2" key="1">
    <citation type="journal article" date="2019" name="Int. J. Syst. Evol. Microbiol.">
        <title>The Global Catalogue of Microorganisms (GCM) 10K type strain sequencing project: providing services to taxonomists for standard genome sequencing and annotation.</title>
        <authorList>
            <consortium name="The Broad Institute Genomics Platform"/>
            <consortium name="The Broad Institute Genome Sequencing Center for Infectious Disease"/>
            <person name="Wu L."/>
            <person name="Ma J."/>
        </authorList>
    </citation>
    <scope>NUCLEOTIDE SEQUENCE [LARGE SCALE GENOMIC DNA]</scope>
    <source>
        <strain evidence="2">CCM 8702</strain>
    </source>
</reference>
<sequence>MLVYERKKSSQEVPMPVGFDAEGREIVTFLPGKVGKYLLPAWLWAPEIVDDAGRLLRRVHDASVPLIGKPLAAMYERDYELILIYR</sequence>
<protein>
    <submittedName>
        <fullName evidence="1">Uncharacterized protein</fullName>
    </submittedName>
</protein>
<proteinExistence type="predicted"/>
<evidence type="ECO:0000313" key="1">
    <source>
        <dbReference type="EMBL" id="GGH69571.1"/>
    </source>
</evidence>
<evidence type="ECO:0000313" key="2">
    <source>
        <dbReference type="Proteomes" id="UP000605427"/>
    </source>
</evidence>
<organism evidence="1 2">
    <name type="scientific">Saccharibacillus endophyticus</name>
    <dbReference type="NCBI Taxonomy" id="2060666"/>
    <lineage>
        <taxon>Bacteria</taxon>
        <taxon>Bacillati</taxon>
        <taxon>Bacillota</taxon>
        <taxon>Bacilli</taxon>
        <taxon>Bacillales</taxon>
        <taxon>Paenibacillaceae</taxon>
        <taxon>Saccharibacillus</taxon>
    </lineage>
</organism>
<gene>
    <name evidence="1" type="ORF">GCM10007362_04780</name>
</gene>
<keyword evidence="2" id="KW-1185">Reference proteome</keyword>
<dbReference type="Proteomes" id="UP000605427">
    <property type="component" value="Unassembled WGS sequence"/>
</dbReference>
<dbReference type="RefSeq" id="WP_172238533.1">
    <property type="nucleotide sequence ID" value="NZ_JAAZWE010000001.1"/>
</dbReference>